<gene>
    <name evidence="2" type="ORF">QC761_611510</name>
</gene>
<dbReference type="Proteomes" id="UP001322138">
    <property type="component" value="Unassembled WGS sequence"/>
</dbReference>
<feature type="compositionally biased region" description="Basic residues" evidence="1">
    <location>
        <begin position="225"/>
        <end position="237"/>
    </location>
</feature>
<dbReference type="EMBL" id="JAFFGZ010000008">
    <property type="protein sequence ID" value="KAK4640031.1"/>
    <property type="molecule type" value="Genomic_DNA"/>
</dbReference>
<comment type="caution">
    <text evidence="2">The sequence shown here is derived from an EMBL/GenBank/DDBJ whole genome shotgun (WGS) entry which is preliminary data.</text>
</comment>
<protein>
    <submittedName>
        <fullName evidence="2">Uncharacterized protein</fullName>
    </submittedName>
</protein>
<accession>A0ABR0F7Q2</accession>
<proteinExistence type="predicted"/>
<dbReference type="GeneID" id="87901038"/>
<reference evidence="2 3" key="1">
    <citation type="journal article" date="2023" name="bioRxiv">
        <title>High-quality genome assemblies of four members of thePodospora anserinaspecies complex.</title>
        <authorList>
            <person name="Ament-Velasquez S.L."/>
            <person name="Vogan A.A."/>
            <person name="Wallerman O."/>
            <person name="Hartmann F."/>
            <person name="Gautier V."/>
            <person name="Silar P."/>
            <person name="Giraud T."/>
            <person name="Johannesson H."/>
        </authorList>
    </citation>
    <scope>NUCLEOTIDE SEQUENCE [LARGE SCALE GENOMIC DNA]</scope>
    <source>
        <strain evidence="2 3">CBS 112042</strain>
    </source>
</reference>
<feature type="compositionally biased region" description="Acidic residues" evidence="1">
    <location>
        <begin position="303"/>
        <end position="313"/>
    </location>
</feature>
<evidence type="ECO:0000313" key="3">
    <source>
        <dbReference type="Proteomes" id="UP001322138"/>
    </source>
</evidence>
<feature type="region of interest" description="Disordered" evidence="1">
    <location>
        <begin position="120"/>
        <end position="157"/>
    </location>
</feature>
<dbReference type="RefSeq" id="XP_062729007.1">
    <property type="nucleotide sequence ID" value="XM_062881556.1"/>
</dbReference>
<name>A0ABR0F7Q2_9PEZI</name>
<organism evidence="2 3">
    <name type="scientific">Podospora bellae-mahoneyi</name>
    <dbReference type="NCBI Taxonomy" id="2093777"/>
    <lineage>
        <taxon>Eukaryota</taxon>
        <taxon>Fungi</taxon>
        <taxon>Dikarya</taxon>
        <taxon>Ascomycota</taxon>
        <taxon>Pezizomycotina</taxon>
        <taxon>Sordariomycetes</taxon>
        <taxon>Sordariomycetidae</taxon>
        <taxon>Sordariales</taxon>
        <taxon>Podosporaceae</taxon>
        <taxon>Podospora</taxon>
    </lineage>
</organism>
<sequence>MAPQGGEEAMNPRAIQALETLCQRYRLSRAALLADFNNTSSQAVWGQINYWSRERQILDYDEAKRLLYLGHAQNPSRGLPRVPSDPNRWIPTDIEEADEIYCREVFSREGVRPRLLPGLGRVRSARNRRKSPSTSPVIPGPGPAQVQESAQEHRQLQQFQNIQQEEDPWQGQHPDQQQDQGDTIIAAAVPQPLNLDIDPGLQHVTSTFQLTPETDDGVPMMPSRRSTRTSVRKRRHHDSPPPSAPSNVPAANDEISPVNDDTPATPAATVDGQTNGHTNGQKPAVFTDMSAAQQLLAFQNGAEDSDLAAETDSDQAASQKRRRTDQETPNASSDAYQPVNTAAPVAYKEDEAISFLVDATKSSFVQKLHQYQDLMVAMAGHQQRLAKIDQALGKVTSQLEDATKFLAERREMLVNIESKRQMTQAGMEAAEFKVWQENHPALAAQVVGPMKLTLTQLAEDKKEIEYQIKDKTMEMEPLLEEKEEGEQERKVVIVEAGFPLAYQDGDIENSLDWLKRKIEDLKAYLFILGLGPSRVGEQVREHGGVGVDTSVYL</sequence>
<evidence type="ECO:0000256" key="1">
    <source>
        <dbReference type="SAM" id="MobiDB-lite"/>
    </source>
</evidence>
<feature type="region of interest" description="Disordered" evidence="1">
    <location>
        <begin position="303"/>
        <end position="339"/>
    </location>
</feature>
<evidence type="ECO:0000313" key="2">
    <source>
        <dbReference type="EMBL" id="KAK4640031.1"/>
    </source>
</evidence>
<keyword evidence="3" id="KW-1185">Reference proteome</keyword>
<feature type="region of interest" description="Disordered" evidence="1">
    <location>
        <begin position="209"/>
        <end position="283"/>
    </location>
</feature>
<feature type="compositionally biased region" description="Polar residues" evidence="1">
    <location>
        <begin position="327"/>
        <end position="339"/>
    </location>
</feature>
<feature type="compositionally biased region" description="Polar residues" evidence="1">
    <location>
        <begin position="271"/>
        <end position="281"/>
    </location>
</feature>